<gene>
    <name evidence="1" type="ORF">RB653_009223</name>
</gene>
<comment type="caution">
    <text evidence="1">The sequence shown here is derived from an EMBL/GenBank/DDBJ whole genome shotgun (WGS) entry which is preliminary data.</text>
</comment>
<name>A0AAN7TTX3_9MYCE</name>
<sequence>MAIIKPGGHYIVPTKGEEISTFVLENEGDELARCELNLNGNIQETLDILPHSSQTKMMDVRGKLTLCNIGKTHIKIL</sequence>
<evidence type="ECO:0000313" key="2">
    <source>
        <dbReference type="Proteomes" id="UP001344447"/>
    </source>
</evidence>
<keyword evidence="2" id="KW-1185">Reference proteome</keyword>
<organism evidence="1 2">
    <name type="scientific">Dictyostelium firmibasis</name>
    <dbReference type="NCBI Taxonomy" id="79012"/>
    <lineage>
        <taxon>Eukaryota</taxon>
        <taxon>Amoebozoa</taxon>
        <taxon>Evosea</taxon>
        <taxon>Eumycetozoa</taxon>
        <taxon>Dictyostelia</taxon>
        <taxon>Dictyosteliales</taxon>
        <taxon>Dictyosteliaceae</taxon>
        <taxon>Dictyostelium</taxon>
    </lineage>
</organism>
<dbReference type="Proteomes" id="UP001344447">
    <property type="component" value="Unassembled WGS sequence"/>
</dbReference>
<dbReference type="EMBL" id="JAVFKY010000003">
    <property type="protein sequence ID" value="KAK5579539.1"/>
    <property type="molecule type" value="Genomic_DNA"/>
</dbReference>
<evidence type="ECO:0000313" key="1">
    <source>
        <dbReference type="EMBL" id="KAK5579539.1"/>
    </source>
</evidence>
<reference evidence="1 2" key="1">
    <citation type="submission" date="2023-11" db="EMBL/GenBank/DDBJ databases">
        <title>Dfirmibasis_genome.</title>
        <authorList>
            <person name="Edelbroek B."/>
            <person name="Kjellin J."/>
            <person name="Jerlstrom-Hultqvist J."/>
            <person name="Soderbom F."/>
        </authorList>
    </citation>
    <scope>NUCLEOTIDE SEQUENCE [LARGE SCALE GENOMIC DNA]</scope>
    <source>
        <strain evidence="1 2">TNS-C-14</strain>
    </source>
</reference>
<accession>A0AAN7TTX3</accession>
<proteinExistence type="predicted"/>
<protein>
    <submittedName>
        <fullName evidence="1">Uncharacterized protein</fullName>
    </submittedName>
</protein>
<dbReference type="AlphaFoldDB" id="A0AAN7TTX3"/>